<organism evidence="1 2">
    <name type="scientific">Gopherus agassizii</name>
    <name type="common">Agassiz's desert tortoise</name>
    <dbReference type="NCBI Taxonomy" id="38772"/>
    <lineage>
        <taxon>Eukaryota</taxon>
        <taxon>Metazoa</taxon>
        <taxon>Chordata</taxon>
        <taxon>Craniata</taxon>
        <taxon>Vertebrata</taxon>
        <taxon>Euteleostomi</taxon>
        <taxon>Archelosauria</taxon>
        <taxon>Testudinata</taxon>
        <taxon>Testudines</taxon>
        <taxon>Cryptodira</taxon>
        <taxon>Durocryptodira</taxon>
        <taxon>Testudinoidea</taxon>
        <taxon>Testudinidae</taxon>
        <taxon>Gopherus</taxon>
    </lineage>
</organism>
<reference evidence="1" key="3">
    <citation type="submission" date="2025-09" db="UniProtKB">
        <authorList>
            <consortium name="Ensembl"/>
        </authorList>
    </citation>
    <scope>IDENTIFICATION</scope>
</reference>
<reference evidence="2" key="1">
    <citation type="journal article" date="2017" name="PLoS ONE">
        <title>The Agassiz's desert tortoise genome provides a resource for the conservation of a threatened species.</title>
        <authorList>
            <person name="Tollis M."/>
            <person name="DeNardo D.F."/>
            <person name="Cornelius J.A."/>
            <person name="Dolby G.A."/>
            <person name="Edwards T."/>
            <person name="Henen B.T."/>
            <person name="Karl A.E."/>
            <person name="Murphy R.W."/>
            <person name="Kusumi K."/>
        </authorList>
    </citation>
    <scope>NUCLEOTIDE SEQUENCE [LARGE SCALE GENOMIC DNA]</scope>
</reference>
<evidence type="ECO:0000313" key="2">
    <source>
        <dbReference type="Proteomes" id="UP000291020"/>
    </source>
</evidence>
<keyword evidence="2" id="KW-1185">Reference proteome</keyword>
<protein>
    <submittedName>
        <fullName evidence="1">Uncharacterized protein</fullName>
    </submittedName>
</protein>
<evidence type="ECO:0000313" key="1">
    <source>
        <dbReference type="Ensembl" id="ENSGAGP00000007726.1"/>
    </source>
</evidence>
<reference evidence="1" key="2">
    <citation type="submission" date="2025-08" db="UniProtKB">
        <authorList>
            <consortium name="Ensembl"/>
        </authorList>
    </citation>
    <scope>IDENTIFICATION</scope>
</reference>
<name>A0A452GZY8_9SAUR</name>
<proteinExistence type="predicted"/>
<dbReference type="AlphaFoldDB" id="A0A452GZY8"/>
<dbReference type="Ensembl" id="ENSGAGT00000008913.1">
    <property type="protein sequence ID" value="ENSGAGP00000007726.1"/>
    <property type="gene ID" value="ENSGAGG00000006171.1"/>
</dbReference>
<sequence length="89" mass="9706">GSITLWFVLPIIDHYIFTSSYIATERNCFGFNGFNLQSPAALPPSKSVSLSFAALNPGIVFSSFEMYVLSGIFFQNNPVSSTLKICCAV</sequence>
<dbReference type="Proteomes" id="UP000291020">
    <property type="component" value="Unassembled WGS sequence"/>
</dbReference>
<accession>A0A452GZY8</accession>